<dbReference type="EMBL" id="CP036432">
    <property type="protein sequence ID" value="QDV88258.1"/>
    <property type="molecule type" value="Genomic_DNA"/>
</dbReference>
<feature type="coiled-coil region" evidence="1">
    <location>
        <begin position="115"/>
        <end position="142"/>
    </location>
</feature>
<name>A0ABX5Y1W0_9BACT</name>
<gene>
    <name evidence="2" type="ORF">TBK1r_72900</name>
</gene>
<evidence type="ECO:0000313" key="2">
    <source>
        <dbReference type="EMBL" id="QDV88258.1"/>
    </source>
</evidence>
<dbReference type="Proteomes" id="UP000318081">
    <property type="component" value="Chromosome"/>
</dbReference>
<proteinExistence type="predicted"/>
<sequence length="253" mass="27624">MLFACLCVAGFLAGNRVGFREGYASGQAKRQAEDPYPKVYEVGDLLRSTGKDADATTDQLEYDSLMAAIETSVFPGEWEALGGDCCIGVFPQLEAIYVNATSGVHDGIGTFLDDLSSVRLAVAEAQAERRDMRRRQEEWVNSMLQPVSEKLGEDLVPIDADFDLLGIWDVQRNLSDGSVESSQWNFIDADTVEVPAPEDANKTTSVWYFVAAGSVVVSGKPYIAAKTKRDTLVLIPSNQPLAFMVARRGDDEP</sequence>
<reference evidence="2 3" key="1">
    <citation type="submission" date="2019-02" db="EMBL/GenBank/DDBJ databases">
        <title>Deep-cultivation of Planctomycetes and their phenomic and genomic characterization uncovers novel biology.</title>
        <authorList>
            <person name="Wiegand S."/>
            <person name="Jogler M."/>
            <person name="Boedeker C."/>
            <person name="Pinto D."/>
            <person name="Vollmers J."/>
            <person name="Rivas-Marin E."/>
            <person name="Kohn T."/>
            <person name="Peeters S.H."/>
            <person name="Heuer A."/>
            <person name="Rast P."/>
            <person name="Oberbeckmann S."/>
            <person name="Bunk B."/>
            <person name="Jeske O."/>
            <person name="Meyerdierks A."/>
            <person name="Storesund J.E."/>
            <person name="Kallscheuer N."/>
            <person name="Luecker S."/>
            <person name="Lage O.M."/>
            <person name="Pohl T."/>
            <person name="Merkel B.J."/>
            <person name="Hornburger P."/>
            <person name="Mueller R.-W."/>
            <person name="Bruemmer F."/>
            <person name="Labrenz M."/>
            <person name="Spormann A.M."/>
            <person name="Op den Camp H."/>
            <person name="Overmann J."/>
            <person name="Amann R."/>
            <person name="Jetten M.S.M."/>
            <person name="Mascher T."/>
            <person name="Medema M.H."/>
            <person name="Devos D.P."/>
            <person name="Kaster A.-K."/>
            <person name="Ovreas L."/>
            <person name="Rohde M."/>
            <person name="Galperin M.Y."/>
            <person name="Jogler C."/>
        </authorList>
    </citation>
    <scope>NUCLEOTIDE SEQUENCE [LARGE SCALE GENOMIC DNA]</scope>
    <source>
        <strain evidence="2 3">TBK1r</strain>
    </source>
</reference>
<keyword evidence="3" id="KW-1185">Reference proteome</keyword>
<organism evidence="2 3">
    <name type="scientific">Stieleria magnilauensis</name>
    <dbReference type="NCBI Taxonomy" id="2527963"/>
    <lineage>
        <taxon>Bacteria</taxon>
        <taxon>Pseudomonadati</taxon>
        <taxon>Planctomycetota</taxon>
        <taxon>Planctomycetia</taxon>
        <taxon>Pirellulales</taxon>
        <taxon>Pirellulaceae</taxon>
        <taxon>Stieleria</taxon>
    </lineage>
</organism>
<keyword evidence="1" id="KW-0175">Coiled coil</keyword>
<evidence type="ECO:0000256" key="1">
    <source>
        <dbReference type="SAM" id="Coils"/>
    </source>
</evidence>
<accession>A0ABX5Y1W0</accession>
<protein>
    <submittedName>
        <fullName evidence="2">Uncharacterized protein</fullName>
    </submittedName>
</protein>
<evidence type="ECO:0000313" key="3">
    <source>
        <dbReference type="Proteomes" id="UP000318081"/>
    </source>
</evidence>